<name>A0A941D2Z0_9CAUL</name>
<keyword evidence="5" id="KW-1185">Reference proteome</keyword>
<evidence type="ECO:0000256" key="1">
    <source>
        <dbReference type="ARBA" id="ARBA00022553"/>
    </source>
</evidence>
<evidence type="ECO:0000313" key="4">
    <source>
        <dbReference type="EMBL" id="MBR7620937.1"/>
    </source>
</evidence>
<proteinExistence type="predicted"/>
<comment type="caution">
    <text evidence="2">Lacks conserved residue(s) required for the propagation of feature annotation.</text>
</comment>
<comment type="caution">
    <text evidence="4">The sequence shown here is derived from an EMBL/GenBank/DDBJ whole genome shotgun (WGS) entry which is preliminary data.</text>
</comment>
<dbReference type="Gene3D" id="3.40.50.2300">
    <property type="match status" value="1"/>
</dbReference>
<dbReference type="PANTHER" id="PTHR44591:SF3">
    <property type="entry name" value="RESPONSE REGULATORY DOMAIN-CONTAINING PROTEIN"/>
    <property type="match status" value="1"/>
</dbReference>
<dbReference type="PANTHER" id="PTHR44591">
    <property type="entry name" value="STRESS RESPONSE REGULATOR PROTEIN 1"/>
    <property type="match status" value="1"/>
</dbReference>
<dbReference type="InterPro" id="IPR001789">
    <property type="entry name" value="Sig_transdc_resp-reg_receiver"/>
</dbReference>
<reference evidence="4" key="1">
    <citation type="submission" date="2021-04" db="EMBL/GenBank/DDBJ databases">
        <title>Draft genome assembly of strain Phenylobacterium sp. 20VBR1 using MiniION and Illumina platforms.</title>
        <authorList>
            <person name="Thomas F.A."/>
            <person name="Krishnan K.P."/>
            <person name="Sinha R.K."/>
        </authorList>
    </citation>
    <scope>NUCLEOTIDE SEQUENCE</scope>
    <source>
        <strain evidence="4">20VBR1</strain>
    </source>
</reference>
<dbReference type="Pfam" id="PF00072">
    <property type="entry name" value="Response_reg"/>
    <property type="match status" value="1"/>
</dbReference>
<evidence type="ECO:0000256" key="2">
    <source>
        <dbReference type="PROSITE-ProRule" id="PRU00169"/>
    </source>
</evidence>
<dbReference type="RefSeq" id="WP_215341676.1">
    <property type="nucleotide sequence ID" value="NZ_JAGSGD010000001.1"/>
</dbReference>
<dbReference type="SMART" id="SM00448">
    <property type="entry name" value="REC"/>
    <property type="match status" value="1"/>
</dbReference>
<accession>A0A941D2Z0</accession>
<sequence>MNLESQGRRILICDVDRTVLELLQIRFDLAGCHTFVARTGPAALETIKTARPAAIVLELNLPEMDGFDVLRALNPRGDGIHFPVLVMGKKLSAEDIQRAVKLGARDCLIKPFSGADMLERVARQFRRHAPATPLPSAQVARTAMV</sequence>
<organism evidence="4 5">
    <name type="scientific">Phenylobacterium glaciei</name>
    <dbReference type="NCBI Taxonomy" id="2803784"/>
    <lineage>
        <taxon>Bacteria</taxon>
        <taxon>Pseudomonadati</taxon>
        <taxon>Pseudomonadota</taxon>
        <taxon>Alphaproteobacteria</taxon>
        <taxon>Caulobacterales</taxon>
        <taxon>Caulobacteraceae</taxon>
        <taxon>Phenylobacterium</taxon>
    </lineage>
</organism>
<dbReference type="InterPro" id="IPR011006">
    <property type="entry name" value="CheY-like_superfamily"/>
</dbReference>
<feature type="domain" description="Response regulatory" evidence="3">
    <location>
        <begin position="9"/>
        <end position="125"/>
    </location>
</feature>
<protein>
    <submittedName>
        <fullName evidence="4">Response regulator</fullName>
    </submittedName>
</protein>
<evidence type="ECO:0000259" key="3">
    <source>
        <dbReference type="PROSITE" id="PS50110"/>
    </source>
</evidence>
<gene>
    <name evidence="4" type="ORF">JKL49_16200</name>
</gene>
<keyword evidence="1" id="KW-0597">Phosphoprotein</keyword>
<dbReference type="CDD" id="cd00156">
    <property type="entry name" value="REC"/>
    <property type="match status" value="1"/>
</dbReference>
<dbReference type="PROSITE" id="PS50110">
    <property type="entry name" value="RESPONSE_REGULATORY"/>
    <property type="match status" value="1"/>
</dbReference>
<evidence type="ECO:0000313" key="5">
    <source>
        <dbReference type="Proteomes" id="UP000622580"/>
    </source>
</evidence>
<dbReference type="InterPro" id="IPR050595">
    <property type="entry name" value="Bact_response_regulator"/>
</dbReference>
<dbReference type="Proteomes" id="UP000622580">
    <property type="component" value="Unassembled WGS sequence"/>
</dbReference>
<dbReference type="AlphaFoldDB" id="A0A941D2Z0"/>
<dbReference type="EMBL" id="JAGSGD010000001">
    <property type="protein sequence ID" value="MBR7620937.1"/>
    <property type="molecule type" value="Genomic_DNA"/>
</dbReference>
<dbReference type="SUPFAM" id="SSF52172">
    <property type="entry name" value="CheY-like"/>
    <property type="match status" value="1"/>
</dbReference>
<dbReference type="GO" id="GO:0000160">
    <property type="term" value="P:phosphorelay signal transduction system"/>
    <property type="evidence" value="ECO:0007669"/>
    <property type="project" value="InterPro"/>
</dbReference>